<keyword evidence="1" id="KW-1133">Transmembrane helix</keyword>
<keyword evidence="4" id="KW-1185">Reference proteome</keyword>
<dbReference type="PANTHER" id="PTHR35043:SF7">
    <property type="entry name" value="TRANSCRIPTION FACTOR DOMAIN-CONTAINING PROTEIN"/>
    <property type="match status" value="1"/>
</dbReference>
<proteinExistence type="predicted"/>
<reference evidence="3" key="1">
    <citation type="submission" date="2023-03" db="EMBL/GenBank/DDBJ databases">
        <title>Complete genome of Cladonia borealis.</title>
        <authorList>
            <person name="Park H."/>
        </authorList>
    </citation>
    <scope>NUCLEOTIDE SEQUENCE</scope>
    <source>
        <strain evidence="3">ANT050790</strain>
    </source>
</reference>
<feature type="transmembrane region" description="Helical" evidence="1">
    <location>
        <begin position="274"/>
        <end position="292"/>
    </location>
</feature>
<feature type="chain" id="PRO_5041347642" evidence="2">
    <location>
        <begin position="20"/>
        <end position="391"/>
    </location>
</feature>
<feature type="transmembrane region" description="Helical" evidence="1">
    <location>
        <begin position="201"/>
        <end position="219"/>
    </location>
</feature>
<evidence type="ECO:0000313" key="4">
    <source>
        <dbReference type="Proteomes" id="UP001166286"/>
    </source>
</evidence>
<comment type="caution">
    <text evidence="3">The sequence shown here is derived from an EMBL/GenBank/DDBJ whole genome shotgun (WGS) entry which is preliminary data.</text>
</comment>
<keyword evidence="2" id="KW-0732">Signal</keyword>
<feature type="transmembrane region" description="Helical" evidence="1">
    <location>
        <begin position="304"/>
        <end position="330"/>
    </location>
</feature>
<evidence type="ECO:0000256" key="2">
    <source>
        <dbReference type="SAM" id="SignalP"/>
    </source>
</evidence>
<keyword evidence="1" id="KW-0472">Membrane</keyword>
<evidence type="ECO:0000313" key="3">
    <source>
        <dbReference type="EMBL" id="KAK0510559.1"/>
    </source>
</evidence>
<organism evidence="3 4">
    <name type="scientific">Cladonia borealis</name>
    <dbReference type="NCBI Taxonomy" id="184061"/>
    <lineage>
        <taxon>Eukaryota</taxon>
        <taxon>Fungi</taxon>
        <taxon>Dikarya</taxon>
        <taxon>Ascomycota</taxon>
        <taxon>Pezizomycotina</taxon>
        <taxon>Lecanoromycetes</taxon>
        <taxon>OSLEUM clade</taxon>
        <taxon>Lecanoromycetidae</taxon>
        <taxon>Lecanorales</taxon>
        <taxon>Lecanorineae</taxon>
        <taxon>Cladoniaceae</taxon>
        <taxon>Cladonia</taxon>
    </lineage>
</organism>
<dbReference type="AlphaFoldDB" id="A0AA39QYZ4"/>
<evidence type="ECO:0000256" key="1">
    <source>
        <dbReference type="SAM" id="Phobius"/>
    </source>
</evidence>
<accession>A0AA39QYZ4</accession>
<feature type="transmembrane region" description="Helical" evidence="1">
    <location>
        <begin position="171"/>
        <end position="189"/>
    </location>
</feature>
<protein>
    <submittedName>
        <fullName evidence="3">Uncharacterized protein</fullName>
    </submittedName>
</protein>
<dbReference type="EMBL" id="JAFEKC020000015">
    <property type="protein sequence ID" value="KAK0510559.1"/>
    <property type="molecule type" value="Genomic_DNA"/>
</dbReference>
<feature type="signal peptide" evidence="2">
    <location>
        <begin position="1"/>
        <end position="19"/>
    </location>
</feature>
<dbReference type="PANTHER" id="PTHR35043">
    <property type="entry name" value="TRANSCRIPTION FACTOR DOMAIN-CONTAINING PROTEIN"/>
    <property type="match status" value="1"/>
</dbReference>
<feature type="transmembrane region" description="Helical" evidence="1">
    <location>
        <begin position="35"/>
        <end position="56"/>
    </location>
</feature>
<gene>
    <name evidence="3" type="ORF">JMJ35_006991</name>
</gene>
<name>A0AA39QYZ4_9LECA</name>
<sequence>MSIVSTFVLFAIWTGIASANNKTIIHGWVPEPDGRGTWSIIWSCLVTIFICTWSVLHLDVPKRHGWWYLRFRKVRWMLLAALVPELILAMAVEDFLQARSLLGHLVTHGGDEWTLVHAEFAVAGGIRVKSPETDKIMPKRIEALRKAVESGQIKEPPISKEELKSRSKSDGVVKLIVLLQITWFGLQALFRAIQHLQVTPLEIMTVAFFVLAVLIYAIWWNQPQDIEYPIIITLQNAGNRIETSKGVNVGTKTDGGRKAWYLNEKRARWFEDSGFYLVLVIAPMFGAIHCLAWNAPFPTSEETLAWRVCAVATTGLPILAVAIVSASFLFETHIAEQDMDNLIGIISAISLFLYASARITLITLAFTSLRALPADAFQSIAWTNYFPNLGA</sequence>
<dbReference type="Proteomes" id="UP001166286">
    <property type="component" value="Unassembled WGS sequence"/>
</dbReference>
<keyword evidence="1" id="KW-0812">Transmembrane</keyword>
<feature type="transmembrane region" description="Helical" evidence="1">
    <location>
        <begin position="342"/>
        <end position="366"/>
    </location>
</feature>